<dbReference type="EMBL" id="VXIT01000003">
    <property type="protein sequence ID" value="KAA6413982.1"/>
    <property type="molecule type" value="Genomic_DNA"/>
</dbReference>
<evidence type="ECO:0000313" key="1">
    <source>
        <dbReference type="EMBL" id="KAA6413982.1"/>
    </source>
</evidence>
<accession>A0A5M8PYF0</accession>
<name>A0A5M8PYF0_9LECA</name>
<sequence>MSALHHYPPNVGEEAVALSAAEFDAYWPHVNNIWATPSTIRVEAAMEILNSPPLLHPDGRRRGPDVVDVWPIRVEFGGGEGDGLLKAE</sequence>
<dbReference type="Proteomes" id="UP000324767">
    <property type="component" value="Unassembled WGS sequence"/>
</dbReference>
<reference evidence="1 2" key="1">
    <citation type="submission" date="2019-09" db="EMBL/GenBank/DDBJ databases">
        <title>The hologenome of the rock-dwelling lichen Lasallia pustulata.</title>
        <authorList>
            <person name="Greshake Tzovaras B."/>
            <person name="Segers F."/>
            <person name="Bicker A."/>
            <person name="Dal Grande F."/>
            <person name="Otte J."/>
            <person name="Hankeln T."/>
            <person name="Schmitt I."/>
            <person name="Ebersberger I."/>
        </authorList>
    </citation>
    <scope>NUCLEOTIDE SEQUENCE [LARGE SCALE GENOMIC DNA]</scope>
    <source>
        <strain evidence="1">A1-1</strain>
    </source>
</reference>
<organism evidence="1 2">
    <name type="scientific">Lasallia pustulata</name>
    <dbReference type="NCBI Taxonomy" id="136370"/>
    <lineage>
        <taxon>Eukaryota</taxon>
        <taxon>Fungi</taxon>
        <taxon>Dikarya</taxon>
        <taxon>Ascomycota</taxon>
        <taxon>Pezizomycotina</taxon>
        <taxon>Lecanoromycetes</taxon>
        <taxon>OSLEUM clade</taxon>
        <taxon>Umbilicariomycetidae</taxon>
        <taxon>Umbilicariales</taxon>
        <taxon>Umbilicariaceae</taxon>
        <taxon>Lasallia</taxon>
    </lineage>
</organism>
<evidence type="ECO:0000313" key="2">
    <source>
        <dbReference type="Proteomes" id="UP000324767"/>
    </source>
</evidence>
<dbReference type="AlphaFoldDB" id="A0A5M8PYF0"/>
<gene>
    <name evidence="1" type="ORF">FRX48_02344</name>
</gene>
<protein>
    <submittedName>
        <fullName evidence="1">Uncharacterized protein</fullName>
    </submittedName>
</protein>
<comment type="caution">
    <text evidence="1">The sequence shown here is derived from an EMBL/GenBank/DDBJ whole genome shotgun (WGS) entry which is preliminary data.</text>
</comment>
<proteinExistence type="predicted"/>